<protein>
    <recommendedName>
        <fullName evidence="4">AB hydrolase-1 domain-containing protein</fullName>
    </recommendedName>
</protein>
<proteinExistence type="predicted"/>
<reference evidence="2 3" key="1">
    <citation type="submission" date="2018-02" db="EMBL/GenBank/DDBJ databases">
        <title>8 Nocardia nova and 1 Nocardia cyriacigeorgica strain used for evolution to TMP-SMX.</title>
        <authorList>
            <person name="Mehta H."/>
            <person name="Weng J."/>
            <person name="Shamoo Y."/>
        </authorList>
    </citation>
    <scope>NUCLEOTIDE SEQUENCE [LARGE SCALE GENOMIC DNA]</scope>
    <source>
        <strain evidence="2 3">MDA3139</strain>
    </source>
</reference>
<dbReference type="InterPro" id="IPR029058">
    <property type="entry name" value="AB_hydrolase_fold"/>
</dbReference>
<evidence type="ECO:0000313" key="3">
    <source>
        <dbReference type="Proteomes" id="UP000239874"/>
    </source>
</evidence>
<evidence type="ECO:0000313" key="2">
    <source>
        <dbReference type="EMBL" id="PPJ38161.1"/>
    </source>
</evidence>
<dbReference type="AlphaFoldDB" id="A0A2S6ASD5"/>
<gene>
    <name evidence="2" type="ORF">C5E45_10375</name>
</gene>
<feature type="region of interest" description="Disordered" evidence="1">
    <location>
        <begin position="67"/>
        <end position="90"/>
    </location>
</feature>
<organism evidence="2 3">
    <name type="scientific">Nocardia nova</name>
    <dbReference type="NCBI Taxonomy" id="37330"/>
    <lineage>
        <taxon>Bacteria</taxon>
        <taxon>Bacillati</taxon>
        <taxon>Actinomycetota</taxon>
        <taxon>Actinomycetes</taxon>
        <taxon>Mycobacteriales</taxon>
        <taxon>Nocardiaceae</taxon>
        <taxon>Nocardia</taxon>
    </lineage>
</organism>
<dbReference type="Proteomes" id="UP000239874">
    <property type="component" value="Unassembled WGS sequence"/>
</dbReference>
<dbReference type="EMBL" id="PSZC01000006">
    <property type="protein sequence ID" value="PPJ38161.1"/>
    <property type="molecule type" value="Genomic_DNA"/>
</dbReference>
<accession>A0A2S6ASD5</accession>
<sequence>MQRAAVYDRAGHGDPVVFIHNAGAQRRIWDEQMAASLSDCGHLPMIEDPETVTSAIATFLAGLPARRAPHCGMTPRSRQVSDHHRPRPSR</sequence>
<name>A0A2S6ASD5_9NOCA</name>
<evidence type="ECO:0008006" key="4">
    <source>
        <dbReference type="Google" id="ProtNLM"/>
    </source>
</evidence>
<dbReference type="RefSeq" id="WP_104375570.1">
    <property type="nucleotide sequence ID" value="NZ_PSZC01000006.1"/>
</dbReference>
<dbReference type="OrthoDB" id="27092at2"/>
<dbReference type="SUPFAM" id="SSF53474">
    <property type="entry name" value="alpha/beta-Hydrolases"/>
    <property type="match status" value="1"/>
</dbReference>
<comment type="caution">
    <text evidence="2">The sequence shown here is derived from an EMBL/GenBank/DDBJ whole genome shotgun (WGS) entry which is preliminary data.</text>
</comment>
<evidence type="ECO:0000256" key="1">
    <source>
        <dbReference type="SAM" id="MobiDB-lite"/>
    </source>
</evidence>